<accession>A0AAJ0AZA3</accession>
<evidence type="ECO:0000313" key="3">
    <source>
        <dbReference type="EMBL" id="KAK1699694.1"/>
    </source>
</evidence>
<organism evidence="3 4">
    <name type="scientific">Colletotrichum godetiae</name>
    <dbReference type="NCBI Taxonomy" id="1209918"/>
    <lineage>
        <taxon>Eukaryota</taxon>
        <taxon>Fungi</taxon>
        <taxon>Dikarya</taxon>
        <taxon>Ascomycota</taxon>
        <taxon>Pezizomycotina</taxon>
        <taxon>Sordariomycetes</taxon>
        <taxon>Hypocreomycetidae</taxon>
        <taxon>Glomerellales</taxon>
        <taxon>Glomerellaceae</taxon>
        <taxon>Colletotrichum</taxon>
        <taxon>Colletotrichum acutatum species complex</taxon>
    </lineage>
</organism>
<dbReference type="GeneID" id="85463258"/>
<comment type="caution">
    <text evidence="3">The sequence shown here is derived from an EMBL/GenBank/DDBJ whole genome shotgun (WGS) entry which is preliminary data.</text>
</comment>
<evidence type="ECO:0000256" key="1">
    <source>
        <dbReference type="SAM" id="MobiDB-lite"/>
    </source>
</evidence>
<sequence>MSAHQEPLPGARDEPSSRPSSASSTDGVHHSTNISSQQPNNLQNDDSISGYTIISTEDEFREDIHQASPASPGIDKDDLNQTEKNSLLYQPRDRVAALKQWKLEFVALLTSVVAFIVMVILLVCVQQWKTAACLGIQCEHQYSCCHIDHAP</sequence>
<dbReference type="Proteomes" id="UP001224890">
    <property type="component" value="Unassembled WGS sequence"/>
</dbReference>
<keyword evidence="4" id="KW-1185">Reference proteome</keyword>
<dbReference type="EMBL" id="JAHMHR010000003">
    <property type="protein sequence ID" value="KAK1699694.1"/>
    <property type="molecule type" value="Genomic_DNA"/>
</dbReference>
<evidence type="ECO:0000256" key="2">
    <source>
        <dbReference type="SAM" id="Phobius"/>
    </source>
</evidence>
<evidence type="ECO:0000313" key="4">
    <source>
        <dbReference type="Proteomes" id="UP001224890"/>
    </source>
</evidence>
<proteinExistence type="predicted"/>
<name>A0AAJ0AZA3_9PEZI</name>
<dbReference type="RefSeq" id="XP_060435451.1">
    <property type="nucleotide sequence ID" value="XM_060578732.1"/>
</dbReference>
<keyword evidence="2" id="KW-1133">Transmembrane helix</keyword>
<reference evidence="3" key="1">
    <citation type="submission" date="2021-06" db="EMBL/GenBank/DDBJ databases">
        <title>Comparative genomics, transcriptomics and evolutionary studies reveal genomic signatures of adaptation to plant cell wall in hemibiotrophic fungi.</title>
        <authorList>
            <consortium name="DOE Joint Genome Institute"/>
            <person name="Baroncelli R."/>
            <person name="Diaz J.F."/>
            <person name="Benocci T."/>
            <person name="Peng M."/>
            <person name="Battaglia E."/>
            <person name="Haridas S."/>
            <person name="Andreopoulos W."/>
            <person name="Labutti K."/>
            <person name="Pangilinan J."/>
            <person name="Floch G.L."/>
            <person name="Makela M.R."/>
            <person name="Henrissat B."/>
            <person name="Grigoriev I.V."/>
            <person name="Crouch J.A."/>
            <person name="De Vries R.P."/>
            <person name="Sukno S.A."/>
            <person name="Thon M.R."/>
        </authorList>
    </citation>
    <scope>NUCLEOTIDE SEQUENCE</scope>
    <source>
        <strain evidence="3">CBS 193.32</strain>
    </source>
</reference>
<keyword evidence="2" id="KW-0472">Membrane</keyword>
<dbReference type="AlphaFoldDB" id="A0AAJ0AZA3"/>
<keyword evidence="2" id="KW-0812">Transmembrane</keyword>
<gene>
    <name evidence="3" type="ORF">BDP55DRAFT_723347</name>
</gene>
<feature type="compositionally biased region" description="Polar residues" evidence="1">
    <location>
        <begin position="30"/>
        <end position="48"/>
    </location>
</feature>
<feature type="transmembrane region" description="Helical" evidence="2">
    <location>
        <begin position="105"/>
        <end position="128"/>
    </location>
</feature>
<feature type="region of interest" description="Disordered" evidence="1">
    <location>
        <begin position="1"/>
        <end position="48"/>
    </location>
</feature>
<protein>
    <submittedName>
        <fullName evidence="3">Uncharacterized protein</fullName>
    </submittedName>
</protein>